<feature type="compositionally biased region" description="Basic and acidic residues" evidence="1">
    <location>
        <begin position="138"/>
        <end position="149"/>
    </location>
</feature>
<evidence type="ECO:0000256" key="1">
    <source>
        <dbReference type="SAM" id="MobiDB-lite"/>
    </source>
</evidence>
<dbReference type="EMBL" id="JACJJQ010000007">
    <property type="protein sequence ID" value="MBM6753606.1"/>
    <property type="molecule type" value="Genomic_DNA"/>
</dbReference>
<gene>
    <name evidence="2" type="ORF">H5993_02340</name>
</gene>
<dbReference type="RefSeq" id="WP_204776057.1">
    <property type="nucleotide sequence ID" value="NZ_JACJJQ010000007.1"/>
</dbReference>
<organism evidence="2 3">
    <name type="scientific">Limosilactobacillus alvi</name>
    <dbReference type="NCBI Taxonomy" id="990412"/>
    <lineage>
        <taxon>Bacteria</taxon>
        <taxon>Bacillati</taxon>
        <taxon>Bacillota</taxon>
        <taxon>Bacilli</taxon>
        <taxon>Lactobacillales</taxon>
        <taxon>Lactobacillaceae</taxon>
        <taxon>Limosilactobacillus</taxon>
    </lineage>
</organism>
<name>A0ABS2ENF2_9LACO</name>
<dbReference type="Proteomes" id="UP000776629">
    <property type="component" value="Unassembled WGS sequence"/>
</dbReference>
<evidence type="ECO:0000313" key="3">
    <source>
        <dbReference type="Proteomes" id="UP000776629"/>
    </source>
</evidence>
<reference evidence="2 3" key="1">
    <citation type="journal article" date="2021" name="Sci. Rep.">
        <title>The distribution of antibiotic resistance genes in chicken gut microbiota commensals.</title>
        <authorList>
            <person name="Juricova H."/>
            <person name="Matiasovicova J."/>
            <person name="Kubasova T."/>
            <person name="Cejkova D."/>
            <person name="Rychlik I."/>
        </authorList>
    </citation>
    <scope>NUCLEOTIDE SEQUENCE [LARGE SCALE GENOMIC DNA]</scope>
    <source>
        <strain evidence="2 3">An810</strain>
    </source>
</reference>
<protein>
    <recommendedName>
        <fullName evidence="4">YtxH domain-containing protein</fullName>
    </recommendedName>
</protein>
<evidence type="ECO:0008006" key="4">
    <source>
        <dbReference type="Google" id="ProtNLM"/>
    </source>
</evidence>
<sequence length="149" mass="16147">MAKRLLTTLVLGGAAAATGWHFMNSEKKAAVKAQTRKYVDNALDVTTDYVLEVLDITDGLIADYSDRFGGRFMAVKEQAQAQSEKLAKAVMPKGFDEKTADLRDELKAAKEVEKADDIVIDQTATAEETNEEAGDASVDNKDASLSSEK</sequence>
<accession>A0ABS2ENF2</accession>
<keyword evidence="3" id="KW-1185">Reference proteome</keyword>
<evidence type="ECO:0000313" key="2">
    <source>
        <dbReference type="EMBL" id="MBM6753606.1"/>
    </source>
</evidence>
<feature type="region of interest" description="Disordered" evidence="1">
    <location>
        <begin position="122"/>
        <end position="149"/>
    </location>
</feature>
<comment type="caution">
    <text evidence="2">The sequence shown here is derived from an EMBL/GenBank/DDBJ whole genome shotgun (WGS) entry which is preliminary data.</text>
</comment>
<proteinExistence type="predicted"/>